<reference evidence="1" key="1">
    <citation type="journal article" date="2020" name="Nature">
        <title>Giant virus diversity and host interactions through global metagenomics.</title>
        <authorList>
            <person name="Schulz F."/>
            <person name="Roux S."/>
            <person name="Paez-Espino D."/>
            <person name="Jungbluth S."/>
            <person name="Walsh D.A."/>
            <person name="Denef V.J."/>
            <person name="McMahon K.D."/>
            <person name="Konstantinidis K.T."/>
            <person name="Eloe-Fadrosh E.A."/>
            <person name="Kyrpides N.C."/>
            <person name="Woyke T."/>
        </authorList>
    </citation>
    <scope>NUCLEOTIDE SEQUENCE</scope>
    <source>
        <strain evidence="1">GVMAG-M-3300025572-1</strain>
    </source>
</reference>
<sequence length="180" mass="21774">MTELQAQWYQRNKPKRNAEFNARYHTDPEFRFKQLCKRRIQAALHGKHLQKSDKTVKYINCSIPWLIQWFQFCFSPEMTLENHGNYWHMDHVIPINHWDLNDPVHVLHCFSWYNLSPLPGNENLAKHDTIDTEQIQRHVQKLVDFLYLWNVHLPHDYFDFCARHLRIAGKPLELYLPLGQ</sequence>
<protein>
    <submittedName>
        <fullName evidence="1">Uncharacterized protein</fullName>
    </submittedName>
</protein>
<accession>A0A6C0IYJ4</accession>
<dbReference type="AlphaFoldDB" id="A0A6C0IYJ4"/>
<organism evidence="1">
    <name type="scientific">viral metagenome</name>
    <dbReference type="NCBI Taxonomy" id="1070528"/>
    <lineage>
        <taxon>unclassified sequences</taxon>
        <taxon>metagenomes</taxon>
        <taxon>organismal metagenomes</taxon>
    </lineage>
</organism>
<name>A0A6C0IYJ4_9ZZZZ</name>
<evidence type="ECO:0000313" key="1">
    <source>
        <dbReference type="EMBL" id="QHT97640.1"/>
    </source>
</evidence>
<dbReference type="EMBL" id="MN740283">
    <property type="protein sequence ID" value="QHT97640.1"/>
    <property type="molecule type" value="Genomic_DNA"/>
</dbReference>
<proteinExistence type="predicted"/>